<accession>A0A225VSX9</accession>
<dbReference type="EMBL" id="NBNE01003115">
    <property type="protein sequence ID" value="OWZ08543.1"/>
    <property type="molecule type" value="Genomic_DNA"/>
</dbReference>
<evidence type="ECO:0000313" key="2">
    <source>
        <dbReference type="EMBL" id="OWZ08543.1"/>
    </source>
</evidence>
<dbReference type="AlphaFoldDB" id="A0A225VSX9"/>
<protein>
    <submittedName>
        <fullName evidence="2">RxLR effector protein</fullName>
    </submittedName>
</protein>
<keyword evidence="3" id="KW-1185">Reference proteome</keyword>
<comment type="caution">
    <text evidence="2">The sequence shown here is derived from an EMBL/GenBank/DDBJ whole genome shotgun (WGS) entry which is preliminary data.</text>
</comment>
<dbReference type="Proteomes" id="UP000198211">
    <property type="component" value="Unassembled WGS sequence"/>
</dbReference>
<organism evidence="2 3">
    <name type="scientific">Phytophthora megakarya</name>
    <dbReference type="NCBI Taxonomy" id="4795"/>
    <lineage>
        <taxon>Eukaryota</taxon>
        <taxon>Sar</taxon>
        <taxon>Stramenopiles</taxon>
        <taxon>Oomycota</taxon>
        <taxon>Peronosporomycetes</taxon>
        <taxon>Peronosporales</taxon>
        <taxon>Peronosporaceae</taxon>
        <taxon>Phytophthora</taxon>
    </lineage>
</organism>
<proteinExistence type="predicted"/>
<name>A0A225VSX9_9STRA</name>
<sequence length="105" mass="11586">MRLGFILFAIVTTLLANSEARSLRQSPTSTEDPTDEERVNFVRTVFADPVLAAEAAAARAAAKVELPPTKLEKAKQLLAKVLPKNDNLRLEYIGNGQFRGHRIVK</sequence>
<feature type="signal peptide" evidence="1">
    <location>
        <begin position="1"/>
        <end position="20"/>
    </location>
</feature>
<reference evidence="3" key="1">
    <citation type="submission" date="2017-03" db="EMBL/GenBank/DDBJ databases">
        <title>Phytopthora megakarya and P. palmivora, two closely related causual agents of cacao black pod achieved similar genome size and gene model numbers by different mechanisms.</title>
        <authorList>
            <person name="Ali S."/>
            <person name="Shao J."/>
            <person name="Larry D.J."/>
            <person name="Kronmiller B."/>
            <person name="Shen D."/>
            <person name="Strem M.D."/>
            <person name="Melnick R.L."/>
            <person name="Guiltinan M.J."/>
            <person name="Tyler B.M."/>
            <person name="Meinhardt L.W."/>
            <person name="Bailey B.A."/>
        </authorList>
    </citation>
    <scope>NUCLEOTIDE SEQUENCE [LARGE SCALE GENOMIC DNA]</scope>
    <source>
        <strain evidence="3">zdho120</strain>
    </source>
</reference>
<keyword evidence="1" id="KW-0732">Signal</keyword>
<evidence type="ECO:0000313" key="3">
    <source>
        <dbReference type="Proteomes" id="UP000198211"/>
    </source>
</evidence>
<evidence type="ECO:0000256" key="1">
    <source>
        <dbReference type="SAM" id="SignalP"/>
    </source>
</evidence>
<gene>
    <name evidence="2" type="ORF">PHMEG_00018893</name>
</gene>
<feature type="chain" id="PRO_5012533538" evidence="1">
    <location>
        <begin position="21"/>
        <end position="105"/>
    </location>
</feature>